<accession>A0A8H6IP25</accession>
<comment type="caution">
    <text evidence="2">The sequence shown here is derived from an EMBL/GenBank/DDBJ whole genome shotgun (WGS) entry which is preliminary data.</text>
</comment>
<dbReference type="AlphaFoldDB" id="A0A8H6IP25"/>
<gene>
    <name evidence="2" type="ORF">CSOJ01_14979</name>
</gene>
<dbReference type="Proteomes" id="UP000652219">
    <property type="component" value="Unassembled WGS sequence"/>
</dbReference>
<feature type="compositionally biased region" description="Basic and acidic residues" evidence="1">
    <location>
        <begin position="30"/>
        <end position="45"/>
    </location>
</feature>
<evidence type="ECO:0000313" key="2">
    <source>
        <dbReference type="EMBL" id="KAF6788501.1"/>
    </source>
</evidence>
<feature type="region of interest" description="Disordered" evidence="1">
    <location>
        <begin position="1"/>
        <end position="75"/>
    </location>
</feature>
<dbReference type="EMBL" id="WIGN01000559">
    <property type="protein sequence ID" value="KAF6788501.1"/>
    <property type="molecule type" value="Genomic_DNA"/>
</dbReference>
<sequence>MPRDGTGRSDNAIEPGHNIVHGAGDAKSAPVDRGHKAADPPEKVEGNAIPGMPASGGSSQGLARGPDVGQGGRRN</sequence>
<keyword evidence="3" id="KW-1185">Reference proteome</keyword>
<name>A0A8H6IP25_9PEZI</name>
<organism evidence="2 3">
    <name type="scientific">Colletotrichum sojae</name>
    <dbReference type="NCBI Taxonomy" id="2175907"/>
    <lineage>
        <taxon>Eukaryota</taxon>
        <taxon>Fungi</taxon>
        <taxon>Dikarya</taxon>
        <taxon>Ascomycota</taxon>
        <taxon>Pezizomycotina</taxon>
        <taxon>Sordariomycetes</taxon>
        <taxon>Hypocreomycetidae</taxon>
        <taxon>Glomerellales</taxon>
        <taxon>Glomerellaceae</taxon>
        <taxon>Colletotrichum</taxon>
        <taxon>Colletotrichum orchidearum species complex</taxon>
    </lineage>
</organism>
<reference evidence="2 3" key="1">
    <citation type="journal article" date="2020" name="Phytopathology">
        <title>Genome Sequence Resources of Colletotrichum truncatum, C. plurivorum, C. musicola, and C. sojae: Four Species Pathogenic to Soybean (Glycine max).</title>
        <authorList>
            <person name="Rogerio F."/>
            <person name="Boufleur T.R."/>
            <person name="Ciampi-Guillardi M."/>
            <person name="Sukno S.A."/>
            <person name="Thon M.R."/>
            <person name="Massola Junior N.S."/>
            <person name="Baroncelli R."/>
        </authorList>
    </citation>
    <scope>NUCLEOTIDE SEQUENCE [LARGE SCALE GENOMIC DNA]</scope>
    <source>
        <strain evidence="2 3">LFN0009</strain>
    </source>
</reference>
<evidence type="ECO:0000313" key="3">
    <source>
        <dbReference type="Proteomes" id="UP000652219"/>
    </source>
</evidence>
<evidence type="ECO:0000256" key="1">
    <source>
        <dbReference type="SAM" id="MobiDB-lite"/>
    </source>
</evidence>
<proteinExistence type="predicted"/>
<protein>
    <submittedName>
        <fullName evidence="2">Uncharacterized protein</fullName>
    </submittedName>
</protein>